<evidence type="ECO:0000313" key="2">
    <source>
        <dbReference type="EMBL" id="PCC40034.1"/>
    </source>
</evidence>
<keyword evidence="3" id="KW-1185">Reference proteome</keyword>
<dbReference type="EMBL" id="NRGR01000008">
    <property type="protein sequence ID" value="PCC40034.1"/>
    <property type="molecule type" value="Genomic_DNA"/>
</dbReference>
<proteinExistence type="inferred from homology"/>
<sequence length="391" mass="41578">MSGSDEQESTGVSAVADLGSDSMRSVYRDLLRFGPRSRSELTKRLGLSAPTVTRVTRDLLEADRLHPLTAVVRPKGRPHEPLDIVENRGPLFIGVKVTADEVHTVVTTVRGNTLEELVLPLTGTTVDELLEAMLAPVEAIIEAHPRLAGIGVSLGGLVARRRTVVNAHLLGWQQPVELAALLEARVGLPVVVENDLVAMVNGLHWFGIGRSYDSFAVLTVGAGVGIGTVIDGRVLEGRNHMAGLTGRVVVGQDPQGSPLAIRDVASTDAVVARAQEQGVLEPDQGIEELRALVREQEPAALEVAQDLARMVALAAAGLVAVVDPEAIVLGGENVDLLKAARPVFEQTLRETTARGQRDLVVRTLSGDFDEWARGAAVIAIQEFVGVAPRTT</sequence>
<dbReference type="InterPro" id="IPR043129">
    <property type="entry name" value="ATPase_NBD"/>
</dbReference>
<dbReference type="Gene3D" id="3.30.420.40">
    <property type="match status" value="2"/>
</dbReference>
<protein>
    <submittedName>
        <fullName evidence="2">Transcriptional regulator</fullName>
    </submittedName>
</protein>
<comment type="caution">
    <text evidence="2">The sequence shown here is derived from an EMBL/GenBank/DDBJ whole genome shotgun (WGS) entry which is preliminary data.</text>
</comment>
<evidence type="ECO:0000313" key="3">
    <source>
        <dbReference type="Proteomes" id="UP000218598"/>
    </source>
</evidence>
<dbReference type="GeneID" id="95326430"/>
<dbReference type="AlphaFoldDB" id="A0A2A3YL44"/>
<dbReference type="InterPro" id="IPR000600">
    <property type="entry name" value="ROK"/>
</dbReference>
<gene>
    <name evidence="2" type="ORF">CIK66_05135</name>
</gene>
<dbReference type="InterPro" id="IPR036390">
    <property type="entry name" value="WH_DNA-bd_sf"/>
</dbReference>
<accession>A0A2A3YL44</accession>
<name>A0A2A3YL44_9MICO</name>
<dbReference type="SUPFAM" id="SSF53067">
    <property type="entry name" value="Actin-like ATPase domain"/>
    <property type="match status" value="1"/>
</dbReference>
<dbReference type="OrthoDB" id="3464494at2"/>
<dbReference type="Gene3D" id="1.10.10.10">
    <property type="entry name" value="Winged helix-like DNA-binding domain superfamily/Winged helix DNA-binding domain"/>
    <property type="match status" value="1"/>
</dbReference>
<dbReference type="Proteomes" id="UP000218598">
    <property type="component" value="Unassembled WGS sequence"/>
</dbReference>
<dbReference type="PANTHER" id="PTHR18964">
    <property type="entry name" value="ROK (REPRESSOR, ORF, KINASE) FAMILY"/>
    <property type="match status" value="1"/>
</dbReference>
<dbReference type="SUPFAM" id="SSF46785">
    <property type="entry name" value="Winged helix' DNA-binding domain"/>
    <property type="match status" value="1"/>
</dbReference>
<dbReference type="Pfam" id="PF00480">
    <property type="entry name" value="ROK"/>
    <property type="match status" value="1"/>
</dbReference>
<dbReference type="InterPro" id="IPR036388">
    <property type="entry name" value="WH-like_DNA-bd_sf"/>
</dbReference>
<dbReference type="RefSeq" id="WP_096163818.1">
    <property type="nucleotide sequence ID" value="NZ_BAAAIQ010000005.1"/>
</dbReference>
<organism evidence="2 3">
    <name type="scientific">Brachybacterium alimentarium</name>
    <dbReference type="NCBI Taxonomy" id="47845"/>
    <lineage>
        <taxon>Bacteria</taxon>
        <taxon>Bacillati</taxon>
        <taxon>Actinomycetota</taxon>
        <taxon>Actinomycetes</taxon>
        <taxon>Micrococcales</taxon>
        <taxon>Dermabacteraceae</taxon>
        <taxon>Brachybacterium</taxon>
    </lineage>
</organism>
<evidence type="ECO:0000256" key="1">
    <source>
        <dbReference type="ARBA" id="ARBA00006479"/>
    </source>
</evidence>
<comment type="similarity">
    <text evidence="1">Belongs to the ROK (NagC/XylR) family.</text>
</comment>
<dbReference type="PANTHER" id="PTHR18964:SF149">
    <property type="entry name" value="BIFUNCTIONAL UDP-N-ACETYLGLUCOSAMINE 2-EPIMERASE_N-ACETYLMANNOSAMINE KINASE"/>
    <property type="match status" value="1"/>
</dbReference>
<reference evidence="2 3" key="1">
    <citation type="journal article" date="2017" name="Elife">
        <title>Extensive horizontal gene transfer in cheese-associated bacteria.</title>
        <authorList>
            <person name="Bonham K.S."/>
            <person name="Wolfe B.E."/>
            <person name="Dutton R.J."/>
        </authorList>
    </citation>
    <scope>NUCLEOTIDE SEQUENCE [LARGE SCALE GENOMIC DNA]</scope>
    <source>
        <strain evidence="2 3">341_9</strain>
    </source>
</reference>